<gene>
    <name evidence="1" type="ORF">FuraDRAFT_1163</name>
</gene>
<dbReference type="RefSeq" id="WP_008953183.1">
    <property type="nucleotide sequence ID" value="NZ_ACIS01000003.1"/>
</dbReference>
<proteinExistence type="predicted"/>
<accession>B9Z1C8</accession>
<keyword evidence="2" id="KW-1185">Reference proteome</keyword>
<dbReference type="eggNOG" id="COG1764">
    <property type="taxonomic scope" value="Bacteria"/>
</dbReference>
<evidence type="ECO:0000313" key="2">
    <source>
        <dbReference type="Proteomes" id="UP000003165"/>
    </source>
</evidence>
<evidence type="ECO:0000313" key="1">
    <source>
        <dbReference type="EMBL" id="EEG09223.1"/>
    </source>
</evidence>
<dbReference type="InterPro" id="IPR015946">
    <property type="entry name" value="KH_dom-like_a/b"/>
</dbReference>
<dbReference type="EMBL" id="ACIS01000003">
    <property type="protein sequence ID" value="EEG09223.1"/>
    <property type="molecule type" value="Genomic_DNA"/>
</dbReference>
<name>B9Z1C8_9NEIS</name>
<dbReference type="InterPro" id="IPR036102">
    <property type="entry name" value="OsmC/Ohrsf"/>
</dbReference>
<dbReference type="SUPFAM" id="SSF82784">
    <property type="entry name" value="OsmC-like"/>
    <property type="match status" value="1"/>
</dbReference>
<dbReference type="PANTHER" id="PTHR42830">
    <property type="entry name" value="OSMOTICALLY INDUCIBLE FAMILY PROTEIN"/>
    <property type="match status" value="1"/>
</dbReference>
<comment type="caution">
    <text evidence="1">The sequence shown here is derived from an EMBL/GenBank/DDBJ whole genome shotgun (WGS) entry which is preliminary data.</text>
</comment>
<organism evidence="1 2">
    <name type="scientific">Pseudogulbenkiania ferrooxidans 2002</name>
    <dbReference type="NCBI Taxonomy" id="279714"/>
    <lineage>
        <taxon>Bacteria</taxon>
        <taxon>Pseudomonadati</taxon>
        <taxon>Pseudomonadota</taxon>
        <taxon>Betaproteobacteria</taxon>
        <taxon>Neisseriales</taxon>
        <taxon>Chromobacteriaceae</taxon>
        <taxon>Pseudogulbenkiania</taxon>
    </lineage>
</organism>
<dbReference type="InterPro" id="IPR052707">
    <property type="entry name" value="OsmC_Ohr_Peroxiredoxin"/>
</dbReference>
<dbReference type="Gene3D" id="3.30.300.20">
    <property type="match status" value="1"/>
</dbReference>
<sequence length="157" mass="17566">MAQYTAEVLWQRGEQDFLGNRYSRRHVLRFDSGVEVPGSSSPHVVPVPMSDASAVDPEEAFVASLSSCHMLWFLSIAARRAFCVERYFDAAVGVMAKNAAGKMAMTVVTLRPEVTFSGERLPTREQLDQMHHEAHEECFIANSVKTEVRCEPVYGEL</sequence>
<dbReference type="Pfam" id="PF02566">
    <property type="entry name" value="OsmC"/>
    <property type="match status" value="1"/>
</dbReference>
<protein>
    <submittedName>
        <fullName evidence="1">OsmC family protein</fullName>
    </submittedName>
</protein>
<reference evidence="1 2" key="1">
    <citation type="submission" date="2009-02" db="EMBL/GenBank/DDBJ databases">
        <title>Sequencing of the draft genome and assembly of Lutiella nitroferrum 2002.</title>
        <authorList>
            <consortium name="US DOE Joint Genome Institute (JGI-PGF)"/>
            <person name="Lucas S."/>
            <person name="Copeland A."/>
            <person name="Lapidus A."/>
            <person name="Glavina del Rio T."/>
            <person name="Tice H."/>
            <person name="Bruce D."/>
            <person name="Goodwin L."/>
            <person name="Pitluck S."/>
            <person name="Larimer F."/>
            <person name="Land M.L."/>
            <person name="Hauser L."/>
            <person name="Coates J.D."/>
        </authorList>
    </citation>
    <scope>NUCLEOTIDE SEQUENCE [LARGE SCALE GENOMIC DNA]</scope>
    <source>
        <strain evidence="1 2">2002</strain>
    </source>
</reference>
<dbReference type="InterPro" id="IPR003718">
    <property type="entry name" value="OsmC/Ohr_fam"/>
</dbReference>
<dbReference type="Proteomes" id="UP000003165">
    <property type="component" value="Unassembled WGS sequence"/>
</dbReference>
<dbReference type="AlphaFoldDB" id="B9Z1C8"/>
<dbReference type="PANTHER" id="PTHR42830:SF2">
    <property type="entry name" value="OSMC_OHR FAMILY PROTEIN"/>
    <property type="match status" value="1"/>
</dbReference>